<organism evidence="9 10">
    <name type="scientific">Drosophila arizonae</name>
    <name type="common">Fruit fly</name>
    <dbReference type="NCBI Taxonomy" id="7263"/>
    <lineage>
        <taxon>Eukaryota</taxon>
        <taxon>Metazoa</taxon>
        <taxon>Ecdysozoa</taxon>
        <taxon>Arthropoda</taxon>
        <taxon>Hexapoda</taxon>
        <taxon>Insecta</taxon>
        <taxon>Pterygota</taxon>
        <taxon>Neoptera</taxon>
        <taxon>Endopterygota</taxon>
        <taxon>Diptera</taxon>
        <taxon>Brachycera</taxon>
        <taxon>Muscomorpha</taxon>
        <taxon>Ephydroidea</taxon>
        <taxon>Drosophilidae</taxon>
        <taxon>Drosophila</taxon>
    </lineage>
</organism>
<feature type="compositionally biased region" description="Basic and acidic residues" evidence="6">
    <location>
        <begin position="29"/>
        <end position="39"/>
    </location>
</feature>
<feature type="compositionally biased region" description="Polar residues" evidence="6">
    <location>
        <begin position="7"/>
        <end position="18"/>
    </location>
</feature>
<reference evidence="9" key="1">
    <citation type="journal article" date="1997" name="Nucleic Acids Res.">
        <title>tRNAscan-SE: a program for improved detection of transfer RNA genes in genomic sequence.</title>
        <authorList>
            <person name="Lowe T.M."/>
            <person name="Eddy S.R."/>
        </authorList>
    </citation>
    <scope>NUCLEOTIDE SEQUENCE [LARGE SCALE GENOMIC DNA]</scope>
</reference>
<dbReference type="Pfam" id="PF04130">
    <property type="entry name" value="GCP_C_terminal"/>
    <property type="match status" value="1"/>
</dbReference>
<dbReference type="InterPro" id="IPR040457">
    <property type="entry name" value="GCP_C"/>
</dbReference>
<reference evidence="9" key="2">
    <citation type="journal article" date="2016" name="G3 (Bethesda)">
        <title>Genome Evolution in Three Species of Cactophilic Drosophila.</title>
        <authorList>
            <person name="Sanchez-Flores A."/>
            <person name="Penazola F."/>
            <person name="Carpinteyro-Ponce J."/>
            <person name="Nazario-Yepiz N."/>
            <person name="Abreu-Goodger C."/>
            <person name="Machado C.A."/>
            <person name="Markow T.A."/>
        </authorList>
    </citation>
    <scope>NUCLEOTIDE SEQUENCE [LARGE SCALE GENOMIC DNA]</scope>
</reference>
<feature type="compositionally biased region" description="Low complexity" evidence="6">
    <location>
        <begin position="481"/>
        <end position="493"/>
    </location>
</feature>
<keyword evidence="2 5" id="KW-0963">Cytoplasm</keyword>
<dbReference type="Proteomes" id="UP000694904">
    <property type="component" value="Chromosome 4"/>
</dbReference>
<evidence type="ECO:0000256" key="2">
    <source>
        <dbReference type="ARBA" id="ARBA00022490"/>
    </source>
</evidence>
<evidence type="ECO:0000313" key="10">
    <source>
        <dbReference type="RefSeq" id="XP_017861978.1"/>
    </source>
</evidence>
<feature type="compositionally biased region" description="Basic and acidic residues" evidence="6">
    <location>
        <begin position="465"/>
        <end position="480"/>
    </location>
</feature>
<dbReference type="PANTHER" id="PTHR19302">
    <property type="entry name" value="GAMMA TUBULIN COMPLEX PROTEIN"/>
    <property type="match status" value="1"/>
</dbReference>
<sequence>MDLKIPETNTTQSSFRSNKTGDEPSLGDSEQRDSAKDEGAGEGAGEPGRFKRKMGNWVFESVGGFYMPTEDVTKLSLQRQEELLIRDLIYAFSGVPSSHIRPDLPIEQITKVRANQVEKVRFKINENFSGAFRTLATELLPLIGYYITVQSFIEDASMSTGCGRSLSLALQKTMQQYFDLQSGLETQLQEKKLDLHQLVQRLRPWLVTMQSLANLTSRVRSLKLNSAQMLTLIDEHQEHFKCERLKLLLTDVSHYYMKMVQLWTQKGVLYDVRREFFIEDTSPGDMSSTSLSPKQCCHSYWMNRYCIYMSRLPSFLEPEAECIFLAGKYLNVLRQCNVQMKLMQASLSFVPGNQSHVELIHSSYELPAHKLYEVLVQEQNLLQHLDNLQAYFLLQQLDFNEALMEYYADQLECNVDDLRPEKLHKITLRLLQYSSDPFKHLLRSQLMDCDVTTQITRRMKRLKAGRQEEKETEAEAKAEQAKQTAQQEQPKQTELSDPMELTDQMELTEPEELVVQAKQPEAMKQLEEVKQPEQQKQKHLVYQPSAEFELSSEADDSSRMPEQLSLYGYEALTLRYEPQWPISLILHDEPLEQLQLMHRVLFYLHYVQRKLKSASSKSDRAEALHKRMLQCILHLEQHMTHDVIKPRWQALLDDVPKAQFVDELISLFQETLDSCQVMCLLSEPVTFVRSLFTLGQLCLNFKLLLERQESEQDFDASLTEYEQEFNGLLIGILELLMELARATSSCGNEERESCKQLLQRLEEISQELA</sequence>
<evidence type="ECO:0000256" key="1">
    <source>
        <dbReference type="ARBA" id="ARBA00010337"/>
    </source>
</evidence>
<dbReference type="Pfam" id="PF17681">
    <property type="entry name" value="GCP_N_terminal"/>
    <property type="match status" value="1"/>
</dbReference>
<accession>A0ABM1P442</accession>
<feature type="region of interest" description="Disordered" evidence="6">
    <location>
        <begin position="461"/>
        <end position="498"/>
    </location>
</feature>
<keyword evidence="9" id="KW-1185">Reference proteome</keyword>
<name>A0ABM1P442_DROAR</name>
<evidence type="ECO:0000256" key="5">
    <source>
        <dbReference type="RuleBase" id="RU363050"/>
    </source>
</evidence>
<proteinExistence type="inferred from homology"/>
<comment type="similarity">
    <text evidence="1 5">Belongs to the TUBGCP family.</text>
</comment>
<evidence type="ECO:0000259" key="8">
    <source>
        <dbReference type="Pfam" id="PF17681"/>
    </source>
</evidence>
<keyword evidence="3 5" id="KW-0493">Microtubule</keyword>
<dbReference type="InterPro" id="IPR007259">
    <property type="entry name" value="GCP"/>
</dbReference>
<comment type="subcellular location">
    <subcellularLocation>
        <location evidence="5">Cytoplasm</location>
        <location evidence="5">Cytoskeleton</location>
        <location evidence="5">Microtubule organizing center</location>
    </subcellularLocation>
</comment>
<dbReference type="InterPro" id="IPR042241">
    <property type="entry name" value="GCP_C_sf"/>
</dbReference>
<dbReference type="PANTHER" id="PTHR19302:SF13">
    <property type="entry name" value="GAMMA-TUBULIN COMPLEX COMPONENT 2"/>
    <property type="match status" value="1"/>
</dbReference>
<reference evidence="10" key="3">
    <citation type="submission" date="2025-08" db="UniProtKB">
        <authorList>
            <consortium name="RefSeq"/>
        </authorList>
    </citation>
    <scope>IDENTIFICATION</scope>
    <source>
        <tissue evidence="10">Whole organism</tissue>
    </source>
</reference>
<feature type="region of interest" description="Disordered" evidence="6">
    <location>
        <begin position="1"/>
        <end position="49"/>
    </location>
</feature>
<keyword evidence="4 5" id="KW-0206">Cytoskeleton</keyword>
<evidence type="ECO:0000259" key="7">
    <source>
        <dbReference type="Pfam" id="PF04130"/>
    </source>
</evidence>
<feature type="domain" description="Gamma tubulin complex component protein N-terminal" evidence="8">
    <location>
        <begin position="85"/>
        <end position="378"/>
    </location>
</feature>
<evidence type="ECO:0000256" key="3">
    <source>
        <dbReference type="ARBA" id="ARBA00022701"/>
    </source>
</evidence>
<evidence type="ECO:0000313" key="9">
    <source>
        <dbReference type="Proteomes" id="UP000694904"/>
    </source>
</evidence>
<dbReference type="GeneID" id="108613192"/>
<dbReference type="Gene3D" id="1.20.120.1900">
    <property type="entry name" value="Gamma-tubulin complex, C-terminal domain"/>
    <property type="match status" value="1"/>
</dbReference>
<evidence type="ECO:0000256" key="4">
    <source>
        <dbReference type="ARBA" id="ARBA00023212"/>
    </source>
</evidence>
<evidence type="ECO:0000256" key="6">
    <source>
        <dbReference type="SAM" id="MobiDB-lite"/>
    </source>
</evidence>
<dbReference type="RefSeq" id="XP_017861978.1">
    <property type="nucleotide sequence ID" value="XM_018006489.1"/>
</dbReference>
<protein>
    <recommendedName>
        <fullName evidence="5">Gamma-tubulin complex component</fullName>
    </recommendedName>
</protein>
<feature type="domain" description="Gamma tubulin complex component C-terminal" evidence="7">
    <location>
        <begin position="381"/>
        <end position="761"/>
    </location>
</feature>
<gene>
    <name evidence="10" type="primary">LOC108613192</name>
</gene>
<dbReference type="InterPro" id="IPR041470">
    <property type="entry name" value="GCP_N"/>
</dbReference>